<dbReference type="InterPro" id="IPR008000">
    <property type="entry name" value="Rham/fucose_mutarotase"/>
</dbReference>
<dbReference type="InterPro" id="IPR011008">
    <property type="entry name" value="Dimeric_a/b-barrel"/>
</dbReference>
<keyword evidence="2" id="KW-1185">Reference proteome</keyword>
<dbReference type="EMBL" id="JAENIL010000038">
    <property type="protein sequence ID" value="MBK1878978.1"/>
    <property type="molecule type" value="Genomic_DNA"/>
</dbReference>
<dbReference type="Proteomes" id="UP000617628">
    <property type="component" value="Unassembled WGS sequence"/>
</dbReference>
<dbReference type="RefSeq" id="WP_200357192.1">
    <property type="nucleotide sequence ID" value="NZ_JAENIL010000038.1"/>
</dbReference>
<name>A0A934VSS8_9BACT</name>
<organism evidence="1 2">
    <name type="scientific">Pelagicoccus mobilis</name>
    <dbReference type="NCBI Taxonomy" id="415221"/>
    <lineage>
        <taxon>Bacteria</taxon>
        <taxon>Pseudomonadati</taxon>
        <taxon>Verrucomicrobiota</taxon>
        <taxon>Opitutia</taxon>
        <taxon>Puniceicoccales</taxon>
        <taxon>Pelagicoccaceae</taxon>
        <taxon>Pelagicoccus</taxon>
    </lineage>
</organism>
<protein>
    <submittedName>
        <fullName evidence="1">L-rhamnose mutarotase</fullName>
    </submittedName>
</protein>
<proteinExistence type="predicted"/>
<dbReference type="SUPFAM" id="SSF54909">
    <property type="entry name" value="Dimeric alpha+beta barrel"/>
    <property type="match status" value="1"/>
</dbReference>
<dbReference type="PANTHER" id="PTHR34389:SF2">
    <property type="entry name" value="L-RHAMNOSE MUTAROTASE"/>
    <property type="match status" value="1"/>
</dbReference>
<dbReference type="PANTHER" id="PTHR34389">
    <property type="entry name" value="L-RHAMNOSE MUTAROTASE"/>
    <property type="match status" value="1"/>
</dbReference>
<comment type="caution">
    <text evidence="1">The sequence shown here is derived from an EMBL/GenBank/DDBJ whole genome shotgun (WGS) entry which is preliminary data.</text>
</comment>
<evidence type="ECO:0000313" key="2">
    <source>
        <dbReference type="Proteomes" id="UP000617628"/>
    </source>
</evidence>
<accession>A0A934VSS8</accession>
<sequence length="257" mass="29022">MKYPNSILILVTFLCSTAFGFSPYENALVSELDQRVGLLAYLETSDLEAAQKLVADISDKSDRHLAKAGAKNVNVFFRDLNGRIAVFAYYETGQKGLDGLTTLLGEHANEISKLEEMLIPHTRAAEGEAWVRMEWMNCIATTEAFPHDKKEIQKLGLMSGLKPEKELTYRQLHQTNWPGVVDGMILSNYRHWTTFLIEDGDALYMYTYCEYIGDDIDADNKVMAADPATQRWWKHTDPCNINLHGEGNWSLMTSGGE</sequence>
<dbReference type="Pfam" id="PF05336">
    <property type="entry name" value="rhaM"/>
    <property type="match status" value="1"/>
</dbReference>
<dbReference type="Gene3D" id="3.30.70.100">
    <property type="match status" value="1"/>
</dbReference>
<gene>
    <name evidence="1" type="ORF">JIN87_18990</name>
</gene>
<dbReference type="AlphaFoldDB" id="A0A934VSS8"/>
<evidence type="ECO:0000313" key="1">
    <source>
        <dbReference type="EMBL" id="MBK1878978.1"/>
    </source>
</evidence>
<reference evidence="1" key="1">
    <citation type="submission" date="2021-01" db="EMBL/GenBank/DDBJ databases">
        <title>Modified the classification status of verrucomicrobia.</title>
        <authorList>
            <person name="Feng X."/>
        </authorList>
    </citation>
    <scope>NUCLEOTIDE SEQUENCE</scope>
    <source>
        <strain evidence="1">KCTC 13126</strain>
    </source>
</reference>
<dbReference type="GO" id="GO:0016857">
    <property type="term" value="F:racemase and epimerase activity, acting on carbohydrates and derivatives"/>
    <property type="evidence" value="ECO:0007669"/>
    <property type="project" value="InterPro"/>
</dbReference>